<organism evidence="7 8">
    <name type="scientific">Pyxidicoccus parkwayensis</name>
    <dbReference type="NCBI Taxonomy" id="2813578"/>
    <lineage>
        <taxon>Bacteria</taxon>
        <taxon>Pseudomonadati</taxon>
        <taxon>Myxococcota</taxon>
        <taxon>Myxococcia</taxon>
        <taxon>Myxococcales</taxon>
        <taxon>Cystobacterineae</taxon>
        <taxon>Myxococcaceae</taxon>
        <taxon>Pyxidicoccus</taxon>
    </lineage>
</organism>
<dbReference type="InterPro" id="IPR036291">
    <property type="entry name" value="NAD(P)-bd_dom_sf"/>
</dbReference>
<sequence>MRLAVFDTHRYDRDALEKANAHFGHVLTFFEPRLTLQTAKLADGFPAVCSFVNDKVDAATLAALHAGGVRLVAARSAGYNHVDLEAAEKLGIRVTRVPEYSPHAVAEHAVALVLSLVRHIPRAFQRVRDWNFSLDGLVGFDLAGKTVGVVGTGRIGRVAARIFRGFGCDVLCYDVAPDAGFEREAGVRFAPLETLFSAADIISLHVPLTPGTRHMVDAAALARMKRGVVLVNTGRGALIDSRALLDALKSGHIGGAGLDVYEEEEGIFFQDLSGQVLQDDVLARLLTFPNVLVTSHQAFLTHEALANIAESTLASVRAFERGEPLVNEVRAEQVLRAPPAAN</sequence>
<feature type="domain" description="D-isomer specific 2-hydroxyacid dehydrogenase catalytic" evidence="5">
    <location>
        <begin position="4"/>
        <end position="329"/>
    </location>
</feature>
<accession>A0ABX7NSN6</accession>
<evidence type="ECO:0000256" key="2">
    <source>
        <dbReference type="ARBA" id="ARBA00023002"/>
    </source>
</evidence>
<dbReference type="RefSeq" id="WP_206723473.1">
    <property type="nucleotide sequence ID" value="NZ_CP071090.1"/>
</dbReference>
<dbReference type="InterPro" id="IPR058205">
    <property type="entry name" value="D-LDH-like"/>
</dbReference>
<evidence type="ECO:0000256" key="3">
    <source>
        <dbReference type="ARBA" id="ARBA00023027"/>
    </source>
</evidence>
<dbReference type="Pfam" id="PF00389">
    <property type="entry name" value="2-Hacid_dh"/>
    <property type="match status" value="1"/>
</dbReference>
<dbReference type="InterPro" id="IPR029753">
    <property type="entry name" value="D-isomer_DH_CS"/>
</dbReference>
<dbReference type="InterPro" id="IPR006139">
    <property type="entry name" value="D-isomer_2_OHA_DH_cat_dom"/>
</dbReference>
<evidence type="ECO:0000259" key="5">
    <source>
        <dbReference type="Pfam" id="PF00389"/>
    </source>
</evidence>
<feature type="domain" description="D-isomer specific 2-hydroxyacid dehydrogenase NAD-binding" evidence="6">
    <location>
        <begin position="110"/>
        <end position="298"/>
    </location>
</feature>
<dbReference type="CDD" id="cd12183">
    <property type="entry name" value="LDH_like_2"/>
    <property type="match status" value="1"/>
</dbReference>
<evidence type="ECO:0000313" key="7">
    <source>
        <dbReference type="EMBL" id="QSQ21896.1"/>
    </source>
</evidence>
<protein>
    <submittedName>
        <fullName evidence="7">2-hydroxyacid dehydrogenase</fullName>
    </submittedName>
</protein>
<dbReference type="SUPFAM" id="SSF52283">
    <property type="entry name" value="Formate/glycerate dehydrogenase catalytic domain-like"/>
    <property type="match status" value="1"/>
</dbReference>
<dbReference type="Gene3D" id="3.40.50.720">
    <property type="entry name" value="NAD(P)-binding Rossmann-like Domain"/>
    <property type="match status" value="2"/>
</dbReference>
<dbReference type="Pfam" id="PF02826">
    <property type="entry name" value="2-Hacid_dh_C"/>
    <property type="match status" value="1"/>
</dbReference>
<dbReference type="PROSITE" id="PS00670">
    <property type="entry name" value="D_2_HYDROXYACID_DH_2"/>
    <property type="match status" value="1"/>
</dbReference>
<name>A0ABX7NSN6_9BACT</name>
<comment type="similarity">
    <text evidence="1 4">Belongs to the D-isomer specific 2-hydroxyacid dehydrogenase family.</text>
</comment>
<keyword evidence="8" id="KW-1185">Reference proteome</keyword>
<dbReference type="PANTHER" id="PTHR43026">
    <property type="entry name" value="2-HYDROXYACID DEHYDROGENASE HOMOLOG 1-RELATED"/>
    <property type="match status" value="1"/>
</dbReference>
<evidence type="ECO:0000256" key="4">
    <source>
        <dbReference type="RuleBase" id="RU003719"/>
    </source>
</evidence>
<dbReference type="InterPro" id="IPR006140">
    <property type="entry name" value="D-isomer_DH_NAD-bd"/>
</dbReference>
<dbReference type="EMBL" id="CP071090">
    <property type="protein sequence ID" value="QSQ21896.1"/>
    <property type="molecule type" value="Genomic_DNA"/>
</dbReference>
<dbReference type="PROSITE" id="PS00065">
    <property type="entry name" value="D_2_HYDROXYACID_DH_1"/>
    <property type="match status" value="1"/>
</dbReference>
<dbReference type="SUPFAM" id="SSF51735">
    <property type="entry name" value="NAD(P)-binding Rossmann-fold domains"/>
    <property type="match status" value="1"/>
</dbReference>
<dbReference type="PROSITE" id="PS00671">
    <property type="entry name" value="D_2_HYDROXYACID_DH_3"/>
    <property type="match status" value="1"/>
</dbReference>
<evidence type="ECO:0000256" key="1">
    <source>
        <dbReference type="ARBA" id="ARBA00005854"/>
    </source>
</evidence>
<reference evidence="7 8" key="1">
    <citation type="submission" date="2021-02" db="EMBL/GenBank/DDBJ databases">
        <title>De Novo genome assembly of isolated myxobacteria.</title>
        <authorList>
            <person name="Stevens D.C."/>
        </authorList>
    </citation>
    <scope>NUCLEOTIDE SEQUENCE [LARGE SCALE GENOMIC DNA]</scope>
    <source>
        <strain evidence="8">SCPEA02</strain>
    </source>
</reference>
<dbReference type="InterPro" id="IPR029752">
    <property type="entry name" value="D-isomer_DH_CS1"/>
</dbReference>
<evidence type="ECO:0000313" key="8">
    <source>
        <dbReference type="Proteomes" id="UP000662747"/>
    </source>
</evidence>
<dbReference type="Proteomes" id="UP000662747">
    <property type="component" value="Chromosome"/>
</dbReference>
<keyword evidence="2 4" id="KW-0560">Oxidoreductase</keyword>
<keyword evidence="3" id="KW-0520">NAD</keyword>
<evidence type="ECO:0000259" key="6">
    <source>
        <dbReference type="Pfam" id="PF02826"/>
    </source>
</evidence>
<gene>
    <name evidence="7" type="ORF">JY651_43250</name>
</gene>
<dbReference type="PANTHER" id="PTHR43026:SF1">
    <property type="entry name" value="2-HYDROXYACID DEHYDROGENASE HOMOLOG 1-RELATED"/>
    <property type="match status" value="1"/>
</dbReference>
<proteinExistence type="inferred from homology"/>